<proteinExistence type="predicted"/>
<feature type="transmembrane region" description="Helical" evidence="1">
    <location>
        <begin position="91"/>
        <end position="109"/>
    </location>
</feature>
<accession>A0AAD8R3F1</accession>
<dbReference type="Proteomes" id="UP001231189">
    <property type="component" value="Unassembled WGS sequence"/>
</dbReference>
<evidence type="ECO:0000313" key="2">
    <source>
        <dbReference type="EMBL" id="KAK1613612.1"/>
    </source>
</evidence>
<evidence type="ECO:0000256" key="1">
    <source>
        <dbReference type="SAM" id="Phobius"/>
    </source>
</evidence>
<organism evidence="2 3">
    <name type="scientific">Lolium multiflorum</name>
    <name type="common">Italian ryegrass</name>
    <name type="synonym">Lolium perenne subsp. multiflorum</name>
    <dbReference type="NCBI Taxonomy" id="4521"/>
    <lineage>
        <taxon>Eukaryota</taxon>
        <taxon>Viridiplantae</taxon>
        <taxon>Streptophyta</taxon>
        <taxon>Embryophyta</taxon>
        <taxon>Tracheophyta</taxon>
        <taxon>Spermatophyta</taxon>
        <taxon>Magnoliopsida</taxon>
        <taxon>Liliopsida</taxon>
        <taxon>Poales</taxon>
        <taxon>Poaceae</taxon>
        <taxon>BOP clade</taxon>
        <taxon>Pooideae</taxon>
        <taxon>Poodae</taxon>
        <taxon>Poeae</taxon>
        <taxon>Poeae Chloroplast Group 2 (Poeae type)</taxon>
        <taxon>Loliodinae</taxon>
        <taxon>Loliinae</taxon>
        <taxon>Lolium</taxon>
    </lineage>
</organism>
<keyword evidence="1" id="KW-0472">Membrane</keyword>
<sequence length="199" mass="21918">MIKEKKNEWTICEYLGVHVQAKMVTIPVFFFQGSLIFVFYGVKDSISMIEEEKSSLMFVFYGVKDSISMIEEEKSNRGSASTCVHVQAKMVTIPVFFFQGSLIFVFYGVKDSISMIEEEKSNRGSASTWVHVQAKMVVVTCSFGNPAAPATHVALGFGLLLLGVLLLVFSPAAYRFPWVARVGAAVGKAVLRNLLAPAD</sequence>
<keyword evidence="3" id="KW-1185">Reference proteome</keyword>
<keyword evidence="1" id="KW-1133">Transmembrane helix</keyword>
<evidence type="ECO:0000313" key="3">
    <source>
        <dbReference type="Proteomes" id="UP001231189"/>
    </source>
</evidence>
<dbReference type="EMBL" id="JAUUTY010000006">
    <property type="protein sequence ID" value="KAK1613612.1"/>
    <property type="molecule type" value="Genomic_DNA"/>
</dbReference>
<dbReference type="AlphaFoldDB" id="A0AAD8R3F1"/>
<feature type="transmembrane region" description="Helical" evidence="1">
    <location>
        <begin position="153"/>
        <end position="174"/>
    </location>
</feature>
<comment type="caution">
    <text evidence="2">The sequence shown here is derived from an EMBL/GenBank/DDBJ whole genome shotgun (WGS) entry which is preliminary data.</text>
</comment>
<name>A0AAD8R3F1_LOLMU</name>
<keyword evidence="1" id="KW-0812">Transmembrane</keyword>
<gene>
    <name evidence="2" type="ORF">QYE76_019129</name>
</gene>
<feature type="transmembrane region" description="Helical" evidence="1">
    <location>
        <begin position="24"/>
        <end position="42"/>
    </location>
</feature>
<reference evidence="2" key="1">
    <citation type="submission" date="2023-07" db="EMBL/GenBank/DDBJ databases">
        <title>A chromosome-level genome assembly of Lolium multiflorum.</title>
        <authorList>
            <person name="Chen Y."/>
            <person name="Copetti D."/>
            <person name="Kolliker R."/>
            <person name="Studer B."/>
        </authorList>
    </citation>
    <scope>NUCLEOTIDE SEQUENCE</scope>
    <source>
        <strain evidence="2">02402/16</strain>
        <tissue evidence="2">Leaf</tissue>
    </source>
</reference>
<protein>
    <submittedName>
        <fullName evidence="2">Uncharacterized protein</fullName>
    </submittedName>
</protein>